<dbReference type="InterPro" id="IPR002686">
    <property type="entry name" value="Transposase_17"/>
</dbReference>
<dbReference type="GO" id="GO:0006313">
    <property type="term" value="P:DNA transposition"/>
    <property type="evidence" value="ECO:0007669"/>
    <property type="project" value="InterPro"/>
</dbReference>
<evidence type="ECO:0000259" key="1">
    <source>
        <dbReference type="Pfam" id="PF01797"/>
    </source>
</evidence>
<dbReference type="PANTHER" id="PTHR33360">
    <property type="entry name" value="TRANSPOSASE FOR INSERTION SEQUENCE ELEMENT IS200"/>
    <property type="match status" value="1"/>
</dbReference>
<dbReference type="Gene3D" id="3.30.70.1290">
    <property type="entry name" value="Transposase IS200-like"/>
    <property type="match status" value="1"/>
</dbReference>
<evidence type="ECO:0000313" key="3">
    <source>
        <dbReference type="Proteomes" id="UP000287224"/>
    </source>
</evidence>
<dbReference type="Proteomes" id="UP000287224">
    <property type="component" value="Unassembled WGS sequence"/>
</dbReference>
<keyword evidence="3" id="KW-1185">Reference proteome</keyword>
<dbReference type="AlphaFoldDB" id="A0A401ZQE2"/>
<dbReference type="EMBL" id="BIFQ01000002">
    <property type="protein sequence ID" value="GCE09085.1"/>
    <property type="molecule type" value="Genomic_DNA"/>
</dbReference>
<name>A0A401ZQE2_9CHLR</name>
<organism evidence="2 3">
    <name type="scientific">Dictyobacter aurantiacus</name>
    <dbReference type="NCBI Taxonomy" id="1936993"/>
    <lineage>
        <taxon>Bacteria</taxon>
        <taxon>Bacillati</taxon>
        <taxon>Chloroflexota</taxon>
        <taxon>Ktedonobacteria</taxon>
        <taxon>Ktedonobacterales</taxon>
        <taxon>Dictyobacteraceae</taxon>
        <taxon>Dictyobacter</taxon>
    </lineage>
</organism>
<dbReference type="SUPFAM" id="SSF143422">
    <property type="entry name" value="Transposase IS200-like"/>
    <property type="match status" value="1"/>
</dbReference>
<dbReference type="PANTHER" id="PTHR33360:SF2">
    <property type="entry name" value="TRANSPOSASE FOR INSERTION SEQUENCE ELEMENT IS200"/>
    <property type="match status" value="1"/>
</dbReference>
<dbReference type="OrthoDB" id="87382at2"/>
<dbReference type="GO" id="GO:0003677">
    <property type="term" value="F:DNA binding"/>
    <property type="evidence" value="ECO:0007669"/>
    <property type="project" value="InterPro"/>
</dbReference>
<feature type="domain" description="Transposase IS200-like" evidence="1">
    <location>
        <begin position="10"/>
        <end position="63"/>
    </location>
</feature>
<gene>
    <name evidence="2" type="ORF">KDAU_64140</name>
</gene>
<dbReference type="InterPro" id="IPR036515">
    <property type="entry name" value="Transposase_17_sf"/>
</dbReference>
<protein>
    <recommendedName>
        <fullName evidence="1">Transposase IS200-like domain-containing protein</fullName>
    </recommendedName>
</protein>
<proteinExistence type="predicted"/>
<sequence length="63" mass="7527">MKEQHTKHVTYNIAYHFVWCPKYRKDILQGAVAQFVGSEIRRLYETNGWRIGTLNVQEDHVHL</sequence>
<dbReference type="GO" id="GO:0004803">
    <property type="term" value="F:transposase activity"/>
    <property type="evidence" value="ECO:0007669"/>
    <property type="project" value="InterPro"/>
</dbReference>
<dbReference type="Pfam" id="PF01797">
    <property type="entry name" value="Y1_Tnp"/>
    <property type="match status" value="1"/>
</dbReference>
<comment type="caution">
    <text evidence="2">The sequence shown here is derived from an EMBL/GenBank/DDBJ whole genome shotgun (WGS) entry which is preliminary data.</text>
</comment>
<reference evidence="3" key="1">
    <citation type="submission" date="2018-12" db="EMBL/GenBank/DDBJ databases">
        <title>Tengunoibacter tsumagoiensis gen. nov., sp. nov., Dictyobacter kobayashii sp. nov., D. alpinus sp. nov., and D. joshuensis sp. nov. and description of Dictyobacteraceae fam. nov. within the order Ktedonobacterales isolated from Tengu-no-mugimeshi.</title>
        <authorList>
            <person name="Wang C.M."/>
            <person name="Zheng Y."/>
            <person name="Sakai Y."/>
            <person name="Toyoda A."/>
            <person name="Minakuchi Y."/>
            <person name="Abe K."/>
            <person name="Yokota A."/>
            <person name="Yabe S."/>
        </authorList>
    </citation>
    <scope>NUCLEOTIDE SEQUENCE [LARGE SCALE GENOMIC DNA]</scope>
    <source>
        <strain evidence="3">S-27</strain>
    </source>
</reference>
<evidence type="ECO:0000313" key="2">
    <source>
        <dbReference type="EMBL" id="GCE09085.1"/>
    </source>
</evidence>
<dbReference type="NCBIfam" id="NF033573">
    <property type="entry name" value="transpos_IS200"/>
    <property type="match status" value="1"/>
</dbReference>
<accession>A0A401ZQE2</accession>
<dbReference type="RefSeq" id="WP_126601528.1">
    <property type="nucleotide sequence ID" value="NZ_BIFQ01000002.1"/>
</dbReference>